<dbReference type="EMBL" id="CAJNBL010000010">
    <property type="protein sequence ID" value="CAE6707867.1"/>
    <property type="molecule type" value="Genomic_DNA"/>
</dbReference>
<reference evidence="3" key="1">
    <citation type="submission" date="2021-02" db="EMBL/GenBank/DDBJ databases">
        <authorList>
            <person name="Han P."/>
        </authorList>
    </citation>
    <scope>NUCLEOTIDE SEQUENCE</scope>
    <source>
        <strain evidence="3">Candidatus Nitrotoga sp. ZN8</strain>
    </source>
</reference>
<proteinExistence type="predicted"/>
<keyword evidence="2" id="KW-0812">Transmembrane</keyword>
<feature type="transmembrane region" description="Helical" evidence="2">
    <location>
        <begin position="385"/>
        <end position="403"/>
    </location>
</feature>
<protein>
    <submittedName>
        <fullName evidence="3">Uncharacterized protein</fullName>
    </submittedName>
</protein>
<evidence type="ECO:0000256" key="1">
    <source>
        <dbReference type="SAM" id="Coils"/>
    </source>
</evidence>
<evidence type="ECO:0000256" key="2">
    <source>
        <dbReference type="SAM" id="Phobius"/>
    </source>
</evidence>
<evidence type="ECO:0000313" key="3">
    <source>
        <dbReference type="EMBL" id="CAE6707867.1"/>
    </source>
</evidence>
<keyword evidence="4" id="KW-1185">Reference proteome</keyword>
<keyword evidence="2" id="KW-1133">Transmembrane helix</keyword>
<sequence>MLIEVYRCLAGFNSLTIILIHAEWDKLLAELKTAKVDDQTVITSVQELARLKKIITFIDKMINSIDPELIPSGTWDSFNTQAKPCAQRIVLFNSDRNIVHIQQANAHADNLITYVRPYMVAYGKAAKAMQEAVKGFAEVVSGYMESFEASAGGLLGEIQDMRSEAKQSQSEIQLSYDSVEKLNAKLFGNEGQGGLEEKVETCARQVEDKVNEINAYHDEILVGEAKNPSKKQLLADAEEEILARRAEINQILSDVEQKEDDLAEFHTKIFGKLNEDDIREGGLEKDFEDRITMLGQFENKQVDKYNALNKQIESLLPGATSAGLAAAYGELKRSFNKPIQYATVVFLMSIVLMFFVAILSSFKIGGDHWFELYNFDTWESVLKGLVHKTPIYVPIIWLAFVASKRRSEYQRLQQEYAHKEALAKSYDSYKKQLESLDDQDKSMQKELIRKAVDAIAYNASQTLDGHHGDKHPVQDFFGKFPDKLKSNSKNSDTQ</sequence>
<keyword evidence="1" id="KW-0175">Coiled coil</keyword>
<keyword evidence="2" id="KW-0472">Membrane</keyword>
<dbReference type="AlphaFoldDB" id="A0A916BBR6"/>
<dbReference type="Proteomes" id="UP000675882">
    <property type="component" value="Unassembled WGS sequence"/>
</dbReference>
<feature type="transmembrane region" description="Helical" evidence="2">
    <location>
        <begin position="341"/>
        <end position="365"/>
    </location>
</feature>
<evidence type="ECO:0000313" key="4">
    <source>
        <dbReference type="Proteomes" id="UP000675882"/>
    </source>
</evidence>
<accession>A0A916BBR6</accession>
<organism evidence="3 4">
    <name type="scientific">Candidatus Nitrotoga fabula</name>
    <dbReference type="NCBI Taxonomy" id="2182327"/>
    <lineage>
        <taxon>Bacteria</taxon>
        <taxon>Pseudomonadati</taxon>
        <taxon>Pseudomonadota</taxon>
        <taxon>Betaproteobacteria</taxon>
        <taxon>Nitrosomonadales</taxon>
        <taxon>Gallionellaceae</taxon>
        <taxon>Candidatus Nitrotoga</taxon>
    </lineage>
</organism>
<comment type="caution">
    <text evidence="3">The sequence shown here is derived from an EMBL/GenBank/DDBJ whole genome shotgun (WGS) entry which is preliminary data.</text>
</comment>
<name>A0A916BBR6_9PROT</name>
<dbReference type="RefSeq" id="WP_213035678.1">
    <property type="nucleotide sequence ID" value="NZ_CAJNBL010000010.1"/>
</dbReference>
<gene>
    <name evidence="3" type="ORF">NTGZN8_180055</name>
</gene>
<feature type="coiled-coil region" evidence="1">
    <location>
        <begin position="419"/>
        <end position="446"/>
    </location>
</feature>